<name>A0A024GPS5_9STRA</name>
<keyword evidence="2" id="KW-1185">Reference proteome</keyword>
<evidence type="ECO:0000313" key="2">
    <source>
        <dbReference type="Proteomes" id="UP000053237"/>
    </source>
</evidence>
<gene>
    <name evidence="1" type="ORF">BN9_100860</name>
</gene>
<dbReference type="EMBL" id="CAIX01000253">
    <property type="protein sequence ID" value="CCI48877.1"/>
    <property type="molecule type" value="Genomic_DNA"/>
</dbReference>
<accession>A0A024GPS5</accession>
<sequence length="62" mass="7100">MQSRWQNSSSINPFREAPMKRILMLSSSNIASELGAITLRSSFHLTYKNFSVFQEAEGIEYV</sequence>
<reference evidence="1 2" key="1">
    <citation type="submission" date="2012-05" db="EMBL/GenBank/DDBJ databases">
        <title>Recombination and specialization in a pathogen metapopulation.</title>
        <authorList>
            <person name="Gardiner A."/>
            <person name="Kemen E."/>
            <person name="Schultz-Larsen T."/>
            <person name="MacLean D."/>
            <person name="Van Oosterhout C."/>
            <person name="Jones J.D.G."/>
        </authorList>
    </citation>
    <scope>NUCLEOTIDE SEQUENCE [LARGE SCALE GENOMIC DNA]</scope>
    <source>
        <strain evidence="1 2">Ac Nc2</strain>
    </source>
</reference>
<dbReference type="AlphaFoldDB" id="A0A024GPS5"/>
<dbReference type="InParanoid" id="A0A024GPS5"/>
<dbReference type="Proteomes" id="UP000053237">
    <property type="component" value="Unassembled WGS sequence"/>
</dbReference>
<comment type="caution">
    <text evidence="1">The sequence shown here is derived from an EMBL/GenBank/DDBJ whole genome shotgun (WGS) entry which is preliminary data.</text>
</comment>
<protein>
    <submittedName>
        <fullName evidence="1">Uncharacterized protein</fullName>
    </submittedName>
</protein>
<evidence type="ECO:0000313" key="1">
    <source>
        <dbReference type="EMBL" id="CCI48877.1"/>
    </source>
</evidence>
<organism evidence="1 2">
    <name type="scientific">Albugo candida</name>
    <dbReference type="NCBI Taxonomy" id="65357"/>
    <lineage>
        <taxon>Eukaryota</taxon>
        <taxon>Sar</taxon>
        <taxon>Stramenopiles</taxon>
        <taxon>Oomycota</taxon>
        <taxon>Peronosporomycetes</taxon>
        <taxon>Albuginales</taxon>
        <taxon>Albuginaceae</taxon>
        <taxon>Albugo</taxon>
    </lineage>
</organism>
<proteinExistence type="predicted"/>